<evidence type="ECO:0000313" key="2">
    <source>
        <dbReference type="EMBL" id="RHZ78462.1"/>
    </source>
</evidence>
<feature type="region of interest" description="Disordered" evidence="1">
    <location>
        <begin position="18"/>
        <end position="41"/>
    </location>
</feature>
<name>A0A397IUS8_9GLOM</name>
<dbReference type="EMBL" id="PQFF01000154">
    <property type="protein sequence ID" value="RHZ78462.1"/>
    <property type="molecule type" value="Genomic_DNA"/>
</dbReference>
<organism evidence="2 3">
    <name type="scientific">Diversispora epigaea</name>
    <dbReference type="NCBI Taxonomy" id="1348612"/>
    <lineage>
        <taxon>Eukaryota</taxon>
        <taxon>Fungi</taxon>
        <taxon>Fungi incertae sedis</taxon>
        <taxon>Mucoromycota</taxon>
        <taxon>Glomeromycotina</taxon>
        <taxon>Glomeromycetes</taxon>
        <taxon>Diversisporales</taxon>
        <taxon>Diversisporaceae</taxon>
        <taxon>Diversispora</taxon>
    </lineage>
</organism>
<keyword evidence="3" id="KW-1185">Reference proteome</keyword>
<feature type="compositionally biased region" description="Basic and acidic residues" evidence="1">
    <location>
        <begin position="18"/>
        <end position="39"/>
    </location>
</feature>
<evidence type="ECO:0000313" key="3">
    <source>
        <dbReference type="Proteomes" id="UP000266861"/>
    </source>
</evidence>
<evidence type="ECO:0000256" key="1">
    <source>
        <dbReference type="SAM" id="MobiDB-lite"/>
    </source>
</evidence>
<sequence>MKLTGAKKILSISKLWKKSSEEVRPEDQQPRSATADRRSPKSRYCIVAVCAEQYEKLRKSVSINSR</sequence>
<reference evidence="2 3" key="1">
    <citation type="submission" date="2018-08" db="EMBL/GenBank/DDBJ databases">
        <title>Genome and evolution of the arbuscular mycorrhizal fungus Diversispora epigaea (formerly Glomus versiforme) and its bacterial endosymbionts.</title>
        <authorList>
            <person name="Sun X."/>
            <person name="Fei Z."/>
            <person name="Harrison M."/>
        </authorList>
    </citation>
    <scope>NUCLEOTIDE SEQUENCE [LARGE SCALE GENOMIC DNA]</scope>
    <source>
        <strain evidence="2 3">IT104</strain>
    </source>
</reference>
<proteinExistence type="predicted"/>
<gene>
    <name evidence="2" type="ORF">Glove_164g65</name>
</gene>
<protein>
    <submittedName>
        <fullName evidence="2">Uncharacterized protein</fullName>
    </submittedName>
</protein>
<accession>A0A397IUS8</accession>
<dbReference type="Proteomes" id="UP000266861">
    <property type="component" value="Unassembled WGS sequence"/>
</dbReference>
<dbReference type="AlphaFoldDB" id="A0A397IUS8"/>
<comment type="caution">
    <text evidence="2">The sequence shown here is derived from an EMBL/GenBank/DDBJ whole genome shotgun (WGS) entry which is preliminary data.</text>
</comment>